<evidence type="ECO:0000313" key="2">
    <source>
        <dbReference type="Proteomes" id="UP000187735"/>
    </source>
</evidence>
<dbReference type="RefSeq" id="WP_077025771.1">
    <property type="nucleotide sequence ID" value="NZ_CP017641.1"/>
</dbReference>
<dbReference type="KEGG" id="fmr:Fuma_04105"/>
<gene>
    <name evidence="1" type="ORF">Fuma_04105</name>
</gene>
<sequence>MSCDDSASVNDAVFEVLENQMRDGTPPETKLTYDRLLSEGHSHDEVMPMLATVLLCEMNVMVRDQKTFNEARFVAALNKLPGLPADHDDDDD</sequence>
<dbReference type="EMBL" id="CP017641">
    <property type="protein sequence ID" value="APZ94473.1"/>
    <property type="molecule type" value="Genomic_DNA"/>
</dbReference>
<dbReference type="AlphaFoldDB" id="A0A1P8WK99"/>
<proteinExistence type="predicted"/>
<dbReference type="OrthoDB" id="1446899at2"/>
<reference evidence="1 2" key="1">
    <citation type="journal article" date="2016" name="Front. Microbiol.">
        <title>Fuerstia marisgermanicae gen. nov., sp. nov., an Unusual Member of the Phylum Planctomycetes from the German Wadden Sea.</title>
        <authorList>
            <person name="Kohn T."/>
            <person name="Heuer A."/>
            <person name="Jogler M."/>
            <person name="Vollmers J."/>
            <person name="Boedeker C."/>
            <person name="Bunk B."/>
            <person name="Rast P."/>
            <person name="Borchert D."/>
            <person name="Glockner I."/>
            <person name="Freese H.M."/>
            <person name="Klenk H.P."/>
            <person name="Overmann J."/>
            <person name="Kaster A.K."/>
            <person name="Rohde M."/>
            <person name="Wiegand S."/>
            <person name="Jogler C."/>
        </authorList>
    </citation>
    <scope>NUCLEOTIDE SEQUENCE [LARGE SCALE GENOMIC DNA]</scope>
    <source>
        <strain evidence="1 2">NH11</strain>
    </source>
</reference>
<accession>A0A1P8WK99</accession>
<keyword evidence="2" id="KW-1185">Reference proteome</keyword>
<evidence type="ECO:0000313" key="1">
    <source>
        <dbReference type="EMBL" id="APZ94473.1"/>
    </source>
</evidence>
<dbReference type="STRING" id="1891926.Fuma_04105"/>
<name>A0A1P8WK99_9PLAN</name>
<protein>
    <submittedName>
        <fullName evidence="1">Uncharacterized protein</fullName>
    </submittedName>
</protein>
<organism evidence="1 2">
    <name type="scientific">Fuerstiella marisgermanici</name>
    <dbReference type="NCBI Taxonomy" id="1891926"/>
    <lineage>
        <taxon>Bacteria</taxon>
        <taxon>Pseudomonadati</taxon>
        <taxon>Planctomycetota</taxon>
        <taxon>Planctomycetia</taxon>
        <taxon>Planctomycetales</taxon>
        <taxon>Planctomycetaceae</taxon>
        <taxon>Fuerstiella</taxon>
    </lineage>
</organism>
<dbReference type="Proteomes" id="UP000187735">
    <property type="component" value="Chromosome"/>
</dbReference>